<evidence type="ECO:0000256" key="1">
    <source>
        <dbReference type="SAM" id="MobiDB-lite"/>
    </source>
</evidence>
<dbReference type="EnsemblPlants" id="PNT72565">
    <property type="protein sequence ID" value="PNT72565"/>
    <property type="gene ID" value="BRADI_2g46355v3"/>
</dbReference>
<dbReference type="Proteomes" id="UP000008810">
    <property type="component" value="Chromosome 2"/>
</dbReference>
<accession>A0A2K2DE30</accession>
<protein>
    <submittedName>
        <fullName evidence="2 3">Uncharacterized protein</fullName>
    </submittedName>
</protein>
<name>A0A2K2DE30_BRADI</name>
<dbReference type="AlphaFoldDB" id="A0A2K2DE30"/>
<reference evidence="3" key="3">
    <citation type="submission" date="2018-08" db="UniProtKB">
        <authorList>
            <consortium name="EnsemblPlants"/>
        </authorList>
    </citation>
    <scope>IDENTIFICATION</scope>
    <source>
        <strain evidence="3">cv. Bd21</strain>
    </source>
</reference>
<organism evidence="2">
    <name type="scientific">Brachypodium distachyon</name>
    <name type="common">Purple false brome</name>
    <name type="synonym">Trachynia distachya</name>
    <dbReference type="NCBI Taxonomy" id="15368"/>
    <lineage>
        <taxon>Eukaryota</taxon>
        <taxon>Viridiplantae</taxon>
        <taxon>Streptophyta</taxon>
        <taxon>Embryophyta</taxon>
        <taxon>Tracheophyta</taxon>
        <taxon>Spermatophyta</taxon>
        <taxon>Magnoliopsida</taxon>
        <taxon>Liliopsida</taxon>
        <taxon>Poales</taxon>
        <taxon>Poaceae</taxon>
        <taxon>BOP clade</taxon>
        <taxon>Pooideae</taxon>
        <taxon>Stipodae</taxon>
        <taxon>Brachypodieae</taxon>
        <taxon>Brachypodium</taxon>
    </lineage>
</organism>
<evidence type="ECO:0000313" key="2">
    <source>
        <dbReference type="EMBL" id="PNT72565.1"/>
    </source>
</evidence>
<dbReference type="InParanoid" id="A0A2K2DE30"/>
<dbReference type="Gramene" id="PNT72565">
    <property type="protein sequence ID" value="PNT72565"/>
    <property type="gene ID" value="BRADI_2g46355v3"/>
</dbReference>
<proteinExistence type="predicted"/>
<gene>
    <name evidence="2" type="ORF">BRADI_2g46355v3</name>
</gene>
<evidence type="ECO:0000313" key="4">
    <source>
        <dbReference type="Proteomes" id="UP000008810"/>
    </source>
</evidence>
<dbReference type="EMBL" id="CM000881">
    <property type="protein sequence ID" value="PNT72565.1"/>
    <property type="molecule type" value="Genomic_DNA"/>
</dbReference>
<reference evidence="2" key="2">
    <citation type="submission" date="2017-06" db="EMBL/GenBank/DDBJ databases">
        <title>WGS assembly of Brachypodium distachyon.</title>
        <authorList>
            <consortium name="The International Brachypodium Initiative"/>
            <person name="Lucas S."/>
            <person name="Harmon-Smith M."/>
            <person name="Lail K."/>
            <person name="Tice H."/>
            <person name="Grimwood J."/>
            <person name="Bruce D."/>
            <person name="Barry K."/>
            <person name="Shu S."/>
            <person name="Lindquist E."/>
            <person name="Wang M."/>
            <person name="Pitluck S."/>
            <person name="Vogel J.P."/>
            <person name="Garvin D.F."/>
            <person name="Mockler T.C."/>
            <person name="Schmutz J."/>
            <person name="Rokhsar D."/>
            <person name="Bevan M.W."/>
        </authorList>
    </citation>
    <scope>NUCLEOTIDE SEQUENCE</scope>
    <source>
        <strain evidence="2">Bd21</strain>
    </source>
</reference>
<feature type="region of interest" description="Disordered" evidence="1">
    <location>
        <begin position="1"/>
        <end position="66"/>
    </location>
</feature>
<evidence type="ECO:0000313" key="3">
    <source>
        <dbReference type="EnsemblPlants" id="PNT72565"/>
    </source>
</evidence>
<reference evidence="2 3" key="1">
    <citation type="journal article" date="2010" name="Nature">
        <title>Genome sequencing and analysis of the model grass Brachypodium distachyon.</title>
        <authorList>
            <consortium name="International Brachypodium Initiative"/>
        </authorList>
    </citation>
    <scope>NUCLEOTIDE SEQUENCE [LARGE SCALE GENOMIC DNA]</scope>
    <source>
        <strain evidence="2 3">Bd21</strain>
    </source>
</reference>
<feature type="compositionally biased region" description="Pro residues" evidence="1">
    <location>
        <begin position="14"/>
        <end position="27"/>
    </location>
</feature>
<sequence>MHDAEARGQRKPNPEPPTLIPVPPNLPEGPTSLKCTGDQKETRHHRRKTPKAPTSVKSKHEAKTSRCYRVHRLPHTPTLSFPLDPV</sequence>
<keyword evidence="4" id="KW-1185">Reference proteome</keyword>